<organism evidence="1">
    <name type="scientific">uncultured Caudovirales phage</name>
    <dbReference type="NCBI Taxonomy" id="2100421"/>
    <lineage>
        <taxon>Viruses</taxon>
        <taxon>Duplodnaviria</taxon>
        <taxon>Heunggongvirae</taxon>
        <taxon>Uroviricota</taxon>
        <taxon>Caudoviricetes</taxon>
        <taxon>Peduoviridae</taxon>
        <taxon>Maltschvirus</taxon>
        <taxon>Maltschvirus maltsch</taxon>
    </lineage>
</organism>
<proteinExistence type="predicted"/>
<reference evidence="1" key="1">
    <citation type="submission" date="2020-04" db="EMBL/GenBank/DDBJ databases">
        <authorList>
            <person name="Chiriac C."/>
            <person name="Salcher M."/>
            <person name="Ghai R."/>
            <person name="Kavagutti S V."/>
        </authorList>
    </citation>
    <scope>NUCLEOTIDE SEQUENCE</scope>
</reference>
<name>A0A6J5LYW0_9CAUD</name>
<dbReference type="EMBL" id="LR796361">
    <property type="protein sequence ID" value="CAB4139588.1"/>
    <property type="molecule type" value="Genomic_DNA"/>
</dbReference>
<accession>A0A6J5LYW0</accession>
<gene>
    <name evidence="1" type="ORF">UFOVP342_54</name>
</gene>
<sequence>MDFLNLENMYTPLSATYSAYEYVIDKNVKYPSAIPKDKQELFEKMLKEDSFKTDLYRKMWNPNWIYSKEE</sequence>
<protein>
    <submittedName>
        <fullName evidence="1">Uncharacterized protein</fullName>
    </submittedName>
</protein>
<evidence type="ECO:0000313" key="1">
    <source>
        <dbReference type="EMBL" id="CAB4139588.1"/>
    </source>
</evidence>